<protein>
    <submittedName>
        <fullName evidence="1">Uncharacterized protein</fullName>
    </submittedName>
</protein>
<proteinExistence type="predicted"/>
<reference evidence="1" key="1">
    <citation type="journal article" date="2012" name="PLoS ONE">
        <title>Gene sets for utilization of primary and secondary nutrition supplies in the distal gut of endangered iberian lynx.</title>
        <authorList>
            <person name="Alcaide M."/>
            <person name="Messina E."/>
            <person name="Richter M."/>
            <person name="Bargiela R."/>
            <person name="Peplies J."/>
            <person name="Huws S.A."/>
            <person name="Newbold C.J."/>
            <person name="Golyshin P.N."/>
            <person name="Simon M.A."/>
            <person name="Lopez G."/>
            <person name="Yakimov M.M."/>
            <person name="Ferrer M."/>
        </authorList>
    </citation>
    <scope>NUCLEOTIDE SEQUENCE</scope>
</reference>
<accession>J9FV58</accession>
<evidence type="ECO:0000313" key="1">
    <source>
        <dbReference type="EMBL" id="EJW91244.1"/>
    </source>
</evidence>
<sequence>MIPDPTSIRRYPCPRQKWYAMRGPCTAVSGSTIRSYQMQTV</sequence>
<dbReference type="AlphaFoldDB" id="J9FV58"/>
<organism evidence="1">
    <name type="scientific">gut metagenome</name>
    <dbReference type="NCBI Taxonomy" id="749906"/>
    <lineage>
        <taxon>unclassified sequences</taxon>
        <taxon>metagenomes</taxon>
        <taxon>organismal metagenomes</taxon>
    </lineage>
</organism>
<name>J9FV58_9ZZZZ</name>
<gene>
    <name evidence="1" type="ORF">EVA_20649</name>
</gene>
<dbReference type="EMBL" id="AMCI01008307">
    <property type="protein sequence ID" value="EJW91244.1"/>
    <property type="molecule type" value="Genomic_DNA"/>
</dbReference>
<comment type="caution">
    <text evidence="1">The sequence shown here is derived from an EMBL/GenBank/DDBJ whole genome shotgun (WGS) entry which is preliminary data.</text>
</comment>